<dbReference type="Gene3D" id="2.60.120.10">
    <property type="entry name" value="Jelly Rolls"/>
    <property type="match status" value="1"/>
</dbReference>
<feature type="domain" description="HTH crp-type" evidence="5">
    <location>
        <begin position="121"/>
        <end position="194"/>
    </location>
</feature>
<dbReference type="EMBL" id="JBCGDC010000010">
    <property type="protein sequence ID" value="MFB6392498.1"/>
    <property type="molecule type" value="Genomic_DNA"/>
</dbReference>
<name>A0ABV5CKG8_9ACTN</name>
<evidence type="ECO:0000313" key="6">
    <source>
        <dbReference type="EMBL" id="MFB6392498.1"/>
    </source>
</evidence>
<dbReference type="SMART" id="SM00419">
    <property type="entry name" value="HTH_CRP"/>
    <property type="match status" value="1"/>
</dbReference>
<dbReference type="InterPro" id="IPR000595">
    <property type="entry name" value="cNMP-bd_dom"/>
</dbReference>
<dbReference type="SUPFAM" id="SSF51206">
    <property type="entry name" value="cAMP-binding domain-like"/>
    <property type="match status" value="1"/>
</dbReference>
<keyword evidence="2" id="KW-0238">DNA-binding</keyword>
<evidence type="ECO:0000313" key="7">
    <source>
        <dbReference type="Proteomes" id="UP001582793"/>
    </source>
</evidence>
<dbReference type="PANTHER" id="PTHR24567">
    <property type="entry name" value="CRP FAMILY TRANSCRIPTIONAL REGULATORY PROTEIN"/>
    <property type="match status" value="1"/>
</dbReference>
<evidence type="ECO:0000256" key="1">
    <source>
        <dbReference type="ARBA" id="ARBA00023015"/>
    </source>
</evidence>
<dbReference type="Pfam" id="PF00027">
    <property type="entry name" value="cNMP_binding"/>
    <property type="match status" value="1"/>
</dbReference>
<evidence type="ECO:0000256" key="3">
    <source>
        <dbReference type="ARBA" id="ARBA00023163"/>
    </source>
</evidence>
<keyword evidence="7" id="KW-1185">Reference proteome</keyword>
<gene>
    <name evidence="6" type="ORF">AAFH96_05200</name>
</gene>
<accession>A0ABV5CKG8</accession>
<dbReference type="InterPro" id="IPR012318">
    <property type="entry name" value="HTH_CRP"/>
</dbReference>
<dbReference type="InterPro" id="IPR018490">
    <property type="entry name" value="cNMP-bd_dom_sf"/>
</dbReference>
<dbReference type="SUPFAM" id="SSF46785">
    <property type="entry name" value="Winged helix' DNA-binding domain"/>
    <property type="match status" value="1"/>
</dbReference>
<evidence type="ECO:0000256" key="2">
    <source>
        <dbReference type="ARBA" id="ARBA00023125"/>
    </source>
</evidence>
<dbReference type="Pfam" id="PF13545">
    <property type="entry name" value="HTH_Crp_2"/>
    <property type="match status" value="1"/>
</dbReference>
<comment type="caution">
    <text evidence="6">The sequence shown here is derived from an EMBL/GenBank/DDBJ whole genome shotgun (WGS) entry which is preliminary data.</text>
</comment>
<dbReference type="InterPro" id="IPR014710">
    <property type="entry name" value="RmlC-like_jellyroll"/>
</dbReference>
<sequence>MATGTEKRFPAEQVIIRQGDEDEHVYLLLSGLVKVTALDADQETFLAIRVGGDVIGEMAALEKRPRSASVVTSVPTEARVIQRAELQAFIEQCPDGAIELMRMMSERLRWSNSRRIDLTTRSATARVSRILYEIARIYGREVPAGWDLGVPLTQAELASLAGVARRTAEKVLHDLSQRRLVSPGYRRLVITDVQGLRAEAEASP</sequence>
<evidence type="ECO:0000259" key="5">
    <source>
        <dbReference type="PROSITE" id="PS51063"/>
    </source>
</evidence>
<dbReference type="InterPro" id="IPR036390">
    <property type="entry name" value="WH_DNA-bd_sf"/>
</dbReference>
<organism evidence="6 7">
    <name type="scientific">Polymorphospora lycopeni</name>
    <dbReference type="NCBI Taxonomy" id="3140240"/>
    <lineage>
        <taxon>Bacteria</taxon>
        <taxon>Bacillati</taxon>
        <taxon>Actinomycetota</taxon>
        <taxon>Actinomycetes</taxon>
        <taxon>Micromonosporales</taxon>
        <taxon>Micromonosporaceae</taxon>
        <taxon>Polymorphospora</taxon>
    </lineage>
</organism>
<dbReference type="InterPro" id="IPR050397">
    <property type="entry name" value="Env_Response_Regulators"/>
</dbReference>
<dbReference type="RefSeq" id="WP_375733235.1">
    <property type="nucleotide sequence ID" value="NZ_JBCGDC010000010.1"/>
</dbReference>
<protein>
    <submittedName>
        <fullName evidence="6">Crp/Fnr family transcriptional regulator</fullName>
    </submittedName>
</protein>
<reference evidence="6 7" key="1">
    <citation type="submission" date="2024-04" db="EMBL/GenBank/DDBJ databases">
        <title>Polymorphospora sp. isolated from Baiyangdian Lake in Xiong'an New Area.</title>
        <authorList>
            <person name="Zhang X."/>
            <person name="Liu J."/>
        </authorList>
    </citation>
    <scope>NUCLEOTIDE SEQUENCE [LARGE SCALE GENOMIC DNA]</scope>
    <source>
        <strain evidence="6 7">2-325</strain>
    </source>
</reference>
<dbReference type="CDD" id="cd00038">
    <property type="entry name" value="CAP_ED"/>
    <property type="match status" value="1"/>
</dbReference>
<dbReference type="PANTHER" id="PTHR24567:SF74">
    <property type="entry name" value="HTH-TYPE TRANSCRIPTIONAL REGULATOR ARCR"/>
    <property type="match status" value="1"/>
</dbReference>
<dbReference type="Proteomes" id="UP001582793">
    <property type="component" value="Unassembled WGS sequence"/>
</dbReference>
<evidence type="ECO:0000259" key="4">
    <source>
        <dbReference type="PROSITE" id="PS50042"/>
    </source>
</evidence>
<dbReference type="PROSITE" id="PS50042">
    <property type="entry name" value="CNMP_BINDING_3"/>
    <property type="match status" value="1"/>
</dbReference>
<proteinExistence type="predicted"/>
<keyword evidence="3" id="KW-0804">Transcription</keyword>
<keyword evidence="1" id="KW-0805">Transcription regulation</keyword>
<dbReference type="PROSITE" id="PS51063">
    <property type="entry name" value="HTH_CRP_2"/>
    <property type="match status" value="1"/>
</dbReference>
<feature type="domain" description="Cyclic nucleotide-binding" evidence="4">
    <location>
        <begin position="1"/>
        <end position="90"/>
    </location>
</feature>
<dbReference type="SMART" id="SM00100">
    <property type="entry name" value="cNMP"/>
    <property type="match status" value="1"/>
</dbReference>